<gene>
    <name evidence="1" type="ordered locus">AFE_0510</name>
    <name evidence="2" type="ordered locus">AFE_0836</name>
</gene>
<sequence>MLEGEEGLTLGALNRATQAWVEREYHRARHSEIGTTPLACYLEGHSVARECPSVTELSRAFRIEVRRRQRRSDGTVSLEGKRFEIPARYRTLPEVTLRYARWDLTQVDLVEPRTGTVLCPIHPLDKTAHADGARRTLNPTPDLSPLPATGMAPLMRQLLAEYAATGVPARYLPKE</sequence>
<accession>B7J531</accession>
<keyword evidence="3" id="KW-1185">Reference proteome</keyword>
<dbReference type="KEGG" id="afr:AFE_0836"/>
<evidence type="ECO:0000313" key="1">
    <source>
        <dbReference type="EMBL" id="ACK78039.1"/>
    </source>
</evidence>
<evidence type="ECO:0000313" key="2">
    <source>
        <dbReference type="EMBL" id="ACK79885.1"/>
    </source>
</evidence>
<proteinExistence type="predicted"/>
<evidence type="ECO:0000313" key="3">
    <source>
        <dbReference type="Proteomes" id="UP000001362"/>
    </source>
</evidence>
<dbReference type="PaxDb" id="243159-AFE_0510"/>
<organism evidence="1 3">
    <name type="scientific">Acidithiobacillus ferrooxidans (strain ATCC 23270 / DSM 14882 / CIP 104768 / NCIMB 8455)</name>
    <name type="common">Ferrobacillus ferrooxidans (strain ATCC 23270)</name>
    <dbReference type="NCBI Taxonomy" id="243159"/>
    <lineage>
        <taxon>Bacteria</taxon>
        <taxon>Pseudomonadati</taxon>
        <taxon>Pseudomonadota</taxon>
        <taxon>Acidithiobacillia</taxon>
        <taxon>Acidithiobacillales</taxon>
        <taxon>Acidithiobacillaceae</taxon>
        <taxon>Acidithiobacillus</taxon>
    </lineage>
</organism>
<dbReference type="EMBL" id="CP001219">
    <property type="protein sequence ID" value="ACK79885.1"/>
    <property type="molecule type" value="Genomic_DNA"/>
</dbReference>
<reference evidence="1 3" key="1">
    <citation type="journal article" date="2008" name="BMC Genomics">
        <title>Acidithiobacillus ferrooxidans metabolism: from genome sequence to industrial applications.</title>
        <authorList>
            <person name="Valdes J."/>
            <person name="Pedroso I."/>
            <person name="Quatrini R."/>
            <person name="Dodson R.J."/>
            <person name="Tettelin H."/>
            <person name="Blake R.II."/>
            <person name="Eisen J.A."/>
            <person name="Holmes D.S."/>
        </authorList>
    </citation>
    <scope>NUCLEOTIDE SEQUENCE [LARGE SCALE GENOMIC DNA]</scope>
    <source>
        <strain evidence="1">ATCC 23270</strain>
        <strain evidence="3">ATCC 23270 / DSM 14882 / CIP 104768 / NCIMB 8455</strain>
    </source>
</reference>
<dbReference type="eggNOG" id="COG2801">
    <property type="taxonomic scope" value="Bacteria"/>
</dbReference>
<dbReference type="AlphaFoldDB" id="B7J531"/>
<dbReference type="KEGG" id="afr:AFE_0510"/>
<protein>
    <submittedName>
        <fullName evidence="1">Transposase, degenerate</fullName>
    </submittedName>
</protein>
<dbReference type="STRING" id="243159.AFE_0510"/>
<name>B7J531_ACIF2</name>
<dbReference type="EMBL" id="CP001219">
    <property type="protein sequence ID" value="ACK78039.1"/>
    <property type="molecule type" value="Genomic_DNA"/>
</dbReference>
<dbReference type="HOGENOM" id="CLU_1529360_0_0_6"/>
<dbReference type="Proteomes" id="UP000001362">
    <property type="component" value="Chromosome"/>
</dbReference>